<dbReference type="Gene3D" id="2.40.30.10">
    <property type="entry name" value="Translation factors"/>
    <property type="match status" value="1"/>
</dbReference>
<dbReference type="Pfam" id="PF22594">
    <property type="entry name" value="GTP-eEF1A_C"/>
    <property type="match status" value="1"/>
</dbReference>
<evidence type="ECO:0000256" key="1">
    <source>
        <dbReference type="ARBA" id="ARBA00022741"/>
    </source>
</evidence>
<dbReference type="PANTHER" id="PTHR23115">
    <property type="entry name" value="TRANSLATION FACTOR"/>
    <property type="match status" value="1"/>
</dbReference>
<feature type="region of interest" description="Disordered" evidence="3">
    <location>
        <begin position="23"/>
        <end position="46"/>
    </location>
</feature>
<sequence length="115" mass="12777">MSSEDKNKLNVMNFTRTSKVHNLLLKKGPKDASPVDNPERVEQGDSAKVVLIPQKQCVMETAKDFPSLGRFALRDSNKIVAIGSIMEVCSDDKLINEYGVKIEKKAVDTKKKGKN</sequence>
<organism evidence="5 6">
    <name type="scientific">Vairimorpha apis BRL 01</name>
    <dbReference type="NCBI Taxonomy" id="1037528"/>
    <lineage>
        <taxon>Eukaryota</taxon>
        <taxon>Fungi</taxon>
        <taxon>Fungi incertae sedis</taxon>
        <taxon>Microsporidia</taxon>
        <taxon>Nosematidae</taxon>
        <taxon>Vairimorpha</taxon>
    </lineage>
</organism>
<evidence type="ECO:0000313" key="6">
    <source>
        <dbReference type="Proteomes" id="UP000053780"/>
    </source>
</evidence>
<dbReference type="InterPro" id="IPR054696">
    <property type="entry name" value="GTP-eEF1A_C"/>
</dbReference>
<feature type="domain" description="GTP-eEF1A C-terminal" evidence="4">
    <location>
        <begin position="19"/>
        <end position="85"/>
    </location>
</feature>
<dbReference type="SUPFAM" id="SSF50465">
    <property type="entry name" value="EF-Tu/eEF-1alpha/eIF2-gamma C-terminal domain"/>
    <property type="match status" value="1"/>
</dbReference>
<name>T0MCU7_9MICR</name>
<keyword evidence="1" id="KW-0547">Nucleotide-binding</keyword>
<dbReference type="GO" id="GO:0005525">
    <property type="term" value="F:GTP binding"/>
    <property type="evidence" value="ECO:0007669"/>
    <property type="project" value="UniProtKB-KW"/>
</dbReference>
<dbReference type="InterPro" id="IPR050100">
    <property type="entry name" value="TRAFAC_GTPase_members"/>
</dbReference>
<keyword evidence="6" id="KW-1185">Reference proteome</keyword>
<dbReference type="AlphaFoldDB" id="T0MCU7"/>
<dbReference type="GO" id="GO:0003746">
    <property type="term" value="F:translation elongation factor activity"/>
    <property type="evidence" value="ECO:0007669"/>
    <property type="project" value="UniProtKB-KW"/>
</dbReference>
<evidence type="ECO:0000256" key="2">
    <source>
        <dbReference type="ARBA" id="ARBA00023134"/>
    </source>
</evidence>
<dbReference type="InterPro" id="IPR009001">
    <property type="entry name" value="Transl_elong_EF1A/Init_IF2_C"/>
</dbReference>
<keyword evidence="5" id="KW-0648">Protein biosynthesis</keyword>
<dbReference type="CDD" id="cd01513">
    <property type="entry name" value="Translation_factor_III"/>
    <property type="match status" value="1"/>
</dbReference>
<proteinExistence type="predicted"/>
<dbReference type="Proteomes" id="UP000053780">
    <property type="component" value="Unassembled WGS sequence"/>
</dbReference>
<keyword evidence="2" id="KW-0342">GTP-binding</keyword>
<protein>
    <submittedName>
        <fullName evidence="5">Elongation factor 1 alpha</fullName>
    </submittedName>
</protein>
<dbReference type="VEuPathDB" id="MicrosporidiaDB:NAPIS_ORF01432"/>
<evidence type="ECO:0000313" key="5">
    <source>
        <dbReference type="EMBL" id="EQB61001.1"/>
    </source>
</evidence>
<evidence type="ECO:0000259" key="4">
    <source>
        <dbReference type="Pfam" id="PF22594"/>
    </source>
</evidence>
<dbReference type="HOGENOM" id="CLU_2109716_0_0_1"/>
<keyword evidence="5" id="KW-0251">Elongation factor</keyword>
<dbReference type="EMBL" id="KE647188">
    <property type="protein sequence ID" value="EQB61001.1"/>
    <property type="molecule type" value="Genomic_DNA"/>
</dbReference>
<gene>
    <name evidence="5" type="ORF">NAPIS_ORF01432</name>
</gene>
<dbReference type="OrthoDB" id="342024at2759"/>
<evidence type="ECO:0000256" key="3">
    <source>
        <dbReference type="SAM" id="MobiDB-lite"/>
    </source>
</evidence>
<accession>T0MCU7</accession>
<reference evidence="5 6" key="1">
    <citation type="journal article" date="2013" name="BMC Genomics">
        <title>Genome sequencing and comparative genomics of honey bee microsporidia, Nosema apis reveal novel insights into host-parasite interactions.</title>
        <authorList>
            <person name="Chen Yp."/>
            <person name="Pettis J.S."/>
            <person name="Zhao Y."/>
            <person name="Liu X."/>
            <person name="Tallon L.J."/>
            <person name="Sadzewicz L.D."/>
            <person name="Li R."/>
            <person name="Zheng H."/>
            <person name="Huang S."/>
            <person name="Zhang X."/>
            <person name="Hamilton M.C."/>
            <person name="Pernal S.F."/>
            <person name="Melathopoulos A.P."/>
            <person name="Yan X."/>
            <person name="Evans J.D."/>
        </authorList>
    </citation>
    <scope>NUCLEOTIDE SEQUENCE [LARGE SCALE GENOMIC DNA]</scope>
    <source>
        <strain evidence="5 6">BRL 01</strain>
    </source>
</reference>